<dbReference type="SUPFAM" id="SSF57716">
    <property type="entry name" value="Glucocorticoid receptor-like (DNA-binding domain)"/>
    <property type="match status" value="1"/>
</dbReference>
<evidence type="ECO:0000256" key="3">
    <source>
        <dbReference type="ARBA" id="ARBA00023274"/>
    </source>
</evidence>
<dbReference type="Proteomes" id="UP000580250">
    <property type="component" value="Unassembled WGS sequence"/>
</dbReference>
<proteinExistence type="inferred from homology"/>
<dbReference type="AlphaFoldDB" id="A0A6V7UIQ6"/>
<keyword evidence="2" id="KW-0689">Ribosomal protein</keyword>
<keyword evidence="3" id="KW-0687">Ribonucleoprotein</keyword>
<dbReference type="InterPro" id="IPR001209">
    <property type="entry name" value="Ribosomal_uS14"/>
</dbReference>
<name>A0A6V7UIQ6_MELEN</name>
<comment type="caution">
    <text evidence="4">The sequence shown here is derived from an EMBL/GenBank/DDBJ whole genome shotgun (WGS) entry which is preliminary data.</text>
</comment>
<organism evidence="4 5">
    <name type="scientific">Meloidogyne enterolobii</name>
    <name type="common">Root-knot nematode worm</name>
    <name type="synonym">Meloidogyne mayaguensis</name>
    <dbReference type="NCBI Taxonomy" id="390850"/>
    <lineage>
        <taxon>Eukaryota</taxon>
        <taxon>Metazoa</taxon>
        <taxon>Ecdysozoa</taxon>
        <taxon>Nematoda</taxon>
        <taxon>Chromadorea</taxon>
        <taxon>Rhabditida</taxon>
        <taxon>Tylenchina</taxon>
        <taxon>Tylenchomorpha</taxon>
        <taxon>Tylenchoidea</taxon>
        <taxon>Meloidogynidae</taxon>
        <taxon>Meloidogyninae</taxon>
        <taxon>Meloidogyne</taxon>
    </lineage>
</organism>
<dbReference type="Gene3D" id="1.10.287.1480">
    <property type="match status" value="1"/>
</dbReference>
<evidence type="ECO:0000313" key="5">
    <source>
        <dbReference type="Proteomes" id="UP000580250"/>
    </source>
</evidence>
<dbReference type="PANTHER" id="PTHR19836:SF19">
    <property type="entry name" value="SMALL RIBOSOMAL SUBUNIT PROTEIN US14M"/>
    <property type="match status" value="1"/>
</dbReference>
<dbReference type="GO" id="GO:0005763">
    <property type="term" value="C:mitochondrial small ribosomal subunit"/>
    <property type="evidence" value="ECO:0007669"/>
    <property type="project" value="TreeGrafter"/>
</dbReference>
<protein>
    <submittedName>
        <fullName evidence="4">Uncharacterized protein</fullName>
    </submittedName>
</protein>
<dbReference type="OrthoDB" id="413436at2759"/>
<evidence type="ECO:0000256" key="1">
    <source>
        <dbReference type="ARBA" id="ARBA00009083"/>
    </source>
</evidence>
<dbReference type="GO" id="GO:0006412">
    <property type="term" value="P:translation"/>
    <property type="evidence" value="ECO:0007669"/>
    <property type="project" value="InterPro"/>
</dbReference>
<dbReference type="GO" id="GO:0003735">
    <property type="term" value="F:structural constituent of ribosome"/>
    <property type="evidence" value="ECO:0007669"/>
    <property type="project" value="InterPro"/>
</dbReference>
<dbReference type="EMBL" id="CAJEWN010000069">
    <property type="protein sequence ID" value="CAD2158122.1"/>
    <property type="molecule type" value="Genomic_DNA"/>
</dbReference>
<accession>A0A6V7UIQ6</accession>
<evidence type="ECO:0000256" key="2">
    <source>
        <dbReference type="ARBA" id="ARBA00022980"/>
    </source>
</evidence>
<reference evidence="4 5" key="1">
    <citation type="submission" date="2020-08" db="EMBL/GenBank/DDBJ databases">
        <authorList>
            <person name="Koutsovoulos G."/>
            <person name="Danchin GJ E."/>
        </authorList>
    </citation>
    <scope>NUCLEOTIDE SEQUENCE [LARGE SCALE GENOMIC DNA]</scope>
</reference>
<evidence type="ECO:0000313" key="4">
    <source>
        <dbReference type="EMBL" id="CAD2158122.1"/>
    </source>
</evidence>
<gene>
    <name evidence="4" type="ORF">MENT_LOCUS12993</name>
</gene>
<dbReference type="Pfam" id="PF00253">
    <property type="entry name" value="Ribosomal_S14"/>
    <property type="match status" value="1"/>
</dbReference>
<comment type="similarity">
    <text evidence="1">Belongs to the universal ribosomal protein uS14 family.</text>
</comment>
<dbReference type="PANTHER" id="PTHR19836">
    <property type="entry name" value="30S RIBOSOMAL PROTEIN S14"/>
    <property type="match status" value="1"/>
</dbReference>
<sequence>MGNTLIRRSFSTSRNCFDIATKERARFTYCQDNFDKLNFNVYPYYIERAWWQRGARMTFWATWRQAANVRRRQAFATYGPDRVRYKAMATNNILPRAITDEFREKLRALPKDAHPKLVIKMCMFTGRSRGKFNSYRVNRHIFRLLADKGNLCGVKRAIWGRQ</sequence>